<sequence>MIELPALEYHLAHGCNLSCQQCSHYSNFRLAGTMPTPADAKAEYEVWNHRILPKRFALLGGEPLLNPNLIEHLQLARECWPHSDLMLVTNGFFFARHPELPKTLVEINCRLEVSQHGTHQTYLERFREVKQTVWRWREEYPGIQIKIRQSHRGWMRQYNVEDGKPVPFDSEPESAYRVCMQKTCTQLYQGKLWKCPALAYYAQLEAKLSLHHLPQWQPFRDYQACPPDASDDEVRRFLQTKAIPQCGLCPANRTMFVHPNPLQRSALR</sequence>
<evidence type="ECO:0000256" key="5">
    <source>
        <dbReference type="ARBA" id="ARBA00023004"/>
    </source>
</evidence>
<keyword evidence="5" id="KW-0408">Iron</keyword>
<gene>
    <name evidence="8" type="ORF">Mal15_64460</name>
</gene>
<dbReference type="InterPro" id="IPR007197">
    <property type="entry name" value="rSAM"/>
</dbReference>
<evidence type="ECO:0000256" key="3">
    <source>
        <dbReference type="ARBA" id="ARBA00022691"/>
    </source>
</evidence>
<dbReference type="SUPFAM" id="SSF102114">
    <property type="entry name" value="Radical SAM enzymes"/>
    <property type="match status" value="1"/>
</dbReference>
<keyword evidence="6" id="KW-0411">Iron-sulfur</keyword>
<dbReference type="InterPro" id="IPR058240">
    <property type="entry name" value="rSAM_sf"/>
</dbReference>
<name>A0A5B9MLX8_9BACT</name>
<feature type="domain" description="Radical SAM core" evidence="7">
    <location>
        <begin position="12"/>
        <end position="136"/>
    </location>
</feature>
<evidence type="ECO:0000256" key="4">
    <source>
        <dbReference type="ARBA" id="ARBA00022723"/>
    </source>
</evidence>
<reference evidence="8 9" key="1">
    <citation type="submission" date="2019-02" db="EMBL/GenBank/DDBJ databases">
        <title>Planctomycetal bacteria perform biofilm scaping via a novel small molecule.</title>
        <authorList>
            <person name="Jeske O."/>
            <person name="Boedeker C."/>
            <person name="Wiegand S."/>
            <person name="Breitling P."/>
            <person name="Kallscheuer N."/>
            <person name="Jogler M."/>
            <person name="Rohde M."/>
            <person name="Petersen J."/>
            <person name="Medema M.H."/>
            <person name="Surup F."/>
            <person name="Jogler C."/>
        </authorList>
    </citation>
    <scope>NUCLEOTIDE SEQUENCE [LARGE SCALE GENOMIC DNA]</scope>
    <source>
        <strain evidence="8 9">Mal15</strain>
    </source>
</reference>
<dbReference type="KEGG" id="smam:Mal15_64460"/>
<dbReference type="AlphaFoldDB" id="A0A5B9MLX8"/>
<evidence type="ECO:0000256" key="1">
    <source>
        <dbReference type="ARBA" id="ARBA00001966"/>
    </source>
</evidence>
<evidence type="ECO:0000256" key="6">
    <source>
        <dbReference type="ARBA" id="ARBA00023014"/>
    </source>
</evidence>
<dbReference type="Proteomes" id="UP000321353">
    <property type="component" value="Chromosome"/>
</dbReference>
<keyword evidence="3" id="KW-0949">S-adenosyl-L-methionine</keyword>
<dbReference type="PANTHER" id="PTHR42836">
    <property type="entry name" value="7-CARBOXY-7-DEAZAGUANINE SYNTHASE"/>
    <property type="match status" value="1"/>
</dbReference>
<organism evidence="8 9">
    <name type="scientific">Stieleria maiorica</name>
    <dbReference type="NCBI Taxonomy" id="2795974"/>
    <lineage>
        <taxon>Bacteria</taxon>
        <taxon>Pseudomonadati</taxon>
        <taxon>Planctomycetota</taxon>
        <taxon>Planctomycetia</taxon>
        <taxon>Pirellulales</taxon>
        <taxon>Pirellulaceae</taxon>
        <taxon>Stieleria</taxon>
    </lineage>
</organism>
<accession>A0A5B9MLX8</accession>
<keyword evidence="9" id="KW-1185">Reference proteome</keyword>
<dbReference type="GO" id="GO:0003824">
    <property type="term" value="F:catalytic activity"/>
    <property type="evidence" value="ECO:0007669"/>
    <property type="project" value="InterPro"/>
</dbReference>
<dbReference type="PANTHER" id="PTHR42836:SF1">
    <property type="entry name" value="7-CARBOXY-7-DEAZAGUANINE SYNTHASE"/>
    <property type="match status" value="1"/>
</dbReference>
<evidence type="ECO:0000256" key="2">
    <source>
        <dbReference type="ARBA" id="ARBA00022485"/>
    </source>
</evidence>
<dbReference type="CDD" id="cd01335">
    <property type="entry name" value="Radical_SAM"/>
    <property type="match status" value="1"/>
</dbReference>
<keyword evidence="4" id="KW-0479">Metal-binding</keyword>
<evidence type="ECO:0000259" key="7">
    <source>
        <dbReference type="Pfam" id="PF04055"/>
    </source>
</evidence>
<keyword evidence="2" id="KW-0004">4Fe-4S</keyword>
<evidence type="ECO:0000313" key="9">
    <source>
        <dbReference type="Proteomes" id="UP000321353"/>
    </source>
</evidence>
<dbReference type="GO" id="GO:0046872">
    <property type="term" value="F:metal ion binding"/>
    <property type="evidence" value="ECO:0007669"/>
    <property type="project" value="UniProtKB-KW"/>
</dbReference>
<dbReference type="InterPro" id="IPR013785">
    <property type="entry name" value="Aldolase_TIM"/>
</dbReference>
<dbReference type="GO" id="GO:0051539">
    <property type="term" value="F:4 iron, 4 sulfur cluster binding"/>
    <property type="evidence" value="ECO:0007669"/>
    <property type="project" value="UniProtKB-KW"/>
</dbReference>
<protein>
    <submittedName>
        <fullName evidence="8">Radical SAM superfamily protein</fullName>
    </submittedName>
</protein>
<evidence type="ECO:0000313" key="8">
    <source>
        <dbReference type="EMBL" id="QEG02359.1"/>
    </source>
</evidence>
<dbReference type="Pfam" id="PF04055">
    <property type="entry name" value="Radical_SAM"/>
    <property type="match status" value="1"/>
</dbReference>
<dbReference type="Gene3D" id="3.20.20.70">
    <property type="entry name" value="Aldolase class I"/>
    <property type="match status" value="1"/>
</dbReference>
<dbReference type="EMBL" id="CP036264">
    <property type="protein sequence ID" value="QEG02359.1"/>
    <property type="molecule type" value="Genomic_DNA"/>
</dbReference>
<proteinExistence type="predicted"/>
<comment type="cofactor">
    <cofactor evidence="1">
        <name>[4Fe-4S] cluster</name>
        <dbReference type="ChEBI" id="CHEBI:49883"/>
    </cofactor>
</comment>
<dbReference type="RefSeq" id="WP_167547164.1">
    <property type="nucleotide sequence ID" value="NZ_CP036264.1"/>
</dbReference>
<dbReference type="SFLD" id="SFLDS00029">
    <property type="entry name" value="Radical_SAM"/>
    <property type="match status" value="1"/>
</dbReference>